<reference evidence="8 9" key="1">
    <citation type="submission" date="2014-11" db="EMBL/GenBank/DDBJ databases">
        <title>Genome sequence and analysis of novel Kurthia sp.</title>
        <authorList>
            <person name="Lawson J.N."/>
            <person name="Gonzalez J.E."/>
            <person name="Rinauldi L."/>
            <person name="Xuan Z."/>
            <person name="Firman A."/>
            <person name="Shaddox L."/>
            <person name="Trudeau A."/>
            <person name="Shah S."/>
            <person name="Reiman D."/>
        </authorList>
    </citation>
    <scope>NUCLEOTIDE SEQUENCE [LARGE SCALE GENOMIC DNA]</scope>
    <source>
        <strain evidence="8 9">3B1D</strain>
    </source>
</reference>
<evidence type="ECO:0000313" key="9">
    <source>
        <dbReference type="Proteomes" id="UP000288623"/>
    </source>
</evidence>
<dbReference type="RefSeq" id="WP_126989068.1">
    <property type="nucleotide sequence ID" value="NZ_JTFC01000005.1"/>
</dbReference>
<dbReference type="AlphaFoldDB" id="A0A433RYB1"/>
<organism evidence="8 9">
    <name type="scientific">Candidatus Kurthia intestinigallinarum</name>
    <dbReference type="NCBI Taxonomy" id="1562256"/>
    <lineage>
        <taxon>Bacteria</taxon>
        <taxon>Bacillati</taxon>
        <taxon>Bacillota</taxon>
        <taxon>Bacilli</taxon>
        <taxon>Bacillales</taxon>
        <taxon>Caryophanaceae</taxon>
        <taxon>Kurthia</taxon>
    </lineage>
</organism>
<feature type="transmembrane region" description="Helical" evidence="7">
    <location>
        <begin position="28"/>
        <end position="45"/>
    </location>
</feature>
<evidence type="ECO:0000256" key="7">
    <source>
        <dbReference type="SAM" id="Phobius"/>
    </source>
</evidence>
<dbReference type="OrthoDB" id="2168659at2"/>
<dbReference type="Gene3D" id="1.10.3730.20">
    <property type="match status" value="1"/>
</dbReference>
<dbReference type="Proteomes" id="UP000288623">
    <property type="component" value="Unassembled WGS sequence"/>
</dbReference>
<dbReference type="PANTHER" id="PTHR30561:SF7">
    <property type="entry name" value="GUANIDINIUM EFFLUX SYSTEM SUBUNIT GDNC-RELATED"/>
    <property type="match status" value="1"/>
</dbReference>
<feature type="transmembrane region" description="Helical" evidence="7">
    <location>
        <begin position="57"/>
        <end position="77"/>
    </location>
</feature>
<keyword evidence="3 6" id="KW-0812">Transmembrane</keyword>
<keyword evidence="2" id="KW-1003">Cell membrane</keyword>
<proteinExistence type="inferred from homology"/>
<gene>
    <name evidence="8" type="ORF">QI30_00900</name>
</gene>
<dbReference type="SUPFAM" id="SSF103481">
    <property type="entry name" value="Multidrug resistance efflux transporter EmrE"/>
    <property type="match status" value="1"/>
</dbReference>
<comment type="caution">
    <text evidence="8">The sequence shown here is derived from an EMBL/GenBank/DDBJ whole genome shotgun (WGS) entry which is preliminary data.</text>
</comment>
<feature type="transmembrane region" description="Helical" evidence="7">
    <location>
        <begin position="5"/>
        <end position="22"/>
    </location>
</feature>
<evidence type="ECO:0000313" key="8">
    <source>
        <dbReference type="EMBL" id="RUS58306.1"/>
    </source>
</evidence>
<evidence type="ECO:0000256" key="2">
    <source>
        <dbReference type="ARBA" id="ARBA00022475"/>
    </source>
</evidence>
<keyword evidence="5 7" id="KW-0472">Membrane</keyword>
<keyword evidence="4 7" id="KW-1133">Transmembrane helix</keyword>
<dbReference type="InterPro" id="IPR000390">
    <property type="entry name" value="Small_drug/metabolite_transptr"/>
</dbReference>
<keyword evidence="9" id="KW-1185">Reference proteome</keyword>
<evidence type="ECO:0000256" key="5">
    <source>
        <dbReference type="ARBA" id="ARBA00023136"/>
    </source>
</evidence>
<dbReference type="InterPro" id="IPR037185">
    <property type="entry name" value="EmrE-like"/>
</dbReference>
<dbReference type="EMBL" id="JTFC01000005">
    <property type="protein sequence ID" value="RUS58306.1"/>
    <property type="molecule type" value="Genomic_DNA"/>
</dbReference>
<feature type="transmembrane region" description="Helical" evidence="7">
    <location>
        <begin position="83"/>
        <end position="101"/>
    </location>
</feature>
<accession>A0A433RYB1</accession>
<dbReference type="PANTHER" id="PTHR30561">
    <property type="entry name" value="SMR FAMILY PROTON-DEPENDENT DRUG EFFLUX TRANSPORTER SUGE"/>
    <property type="match status" value="1"/>
</dbReference>
<comment type="subcellular location">
    <subcellularLocation>
        <location evidence="1 6">Cell membrane</location>
        <topology evidence="1 6">Multi-pass membrane protein</topology>
    </subcellularLocation>
</comment>
<dbReference type="Pfam" id="PF00893">
    <property type="entry name" value="Multi_Drug_Res"/>
    <property type="match status" value="1"/>
</dbReference>
<evidence type="ECO:0000256" key="6">
    <source>
        <dbReference type="RuleBase" id="RU003942"/>
    </source>
</evidence>
<dbReference type="GO" id="GO:0005886">
    <property type="term" value="C:plasma membrane"/>
    <property type="evidence" value="ECO:0007669"/>
    <property type="project" value="UniProtKB-SubCell"/>
</dbReference>
<protein>
    <submittedName>
        <fullName evidence="8">Ligand-binding protein SH3</fullName>
    </submittedName>
</protein>
<name>A0A433RYB1_9BACL</name>
<evidence type="ECO:0000256" key="1">
    <source>
        <dbReference type="ARBA" id="ARBA00004651"/>
    </source>
</evidence>
<dbReference type="GO" id="GO:0022857">
    <property type="term" value="F:transmembrane transporter activity"/>
    <property type="evidence" value="ECO:0007669"/>
    <property type="project" value="InterPro"/>
</dbReference>
<evidence type="ECO:0000256" key="4">
    <source>
        <dbReference type="ARBA" id="ARBA00022989"/>
    </source>
</evidence>
<sequence>MKKDWMYVALTSLCEILWLLGFSFASSWWHWILIVGLIMLDFHFLAKACENLPTGTVYAIFAGVGTFGTVLMDLLIFDKPLDLMTSAFMLILIAGIIGLKLSDGKGKEA</sequence>
<evidence type="ECO:0000256" key="3">
    <source>
        <dbReference type="ARBA" id="ARBA00022692"/>
    </source>
</evidence>
<dbReference type="InterPro" id="IPR045324">
    <property type="entry name" value="Small_multidrug_res"/>
</dbReference>
<comment type="similarity">
    <text evidence="6">Belongs to the drug/metabolite transporter (DMT) superfamily. Small multidrug resistance (SMR) (TC 2.A.7.1) family.</text>
</comment>